<dbReference type="GO" id="GO:0005778">
    <property type="term" value="C:peroxisomal membrane"/>
    <property type="evidence" value="ECO:0007669"/>
    <property type="project" value="UniProtKB-SubCell"/>
</dbReference>
<dbReference type="PANTHER" id="PTHR23350">
    <property type="entry name" value="PEROXISOME ASSEMBLY PROTEIN 10"/>
    <property type="match status" value="1"/>
</dbReference>
<dbReference type="GO" id="GO:0016567">
    <property type="term" value="P:protein ubiquitination"/>
    <property type="evidence" value="ECO:0007669"/>
    <property type="project" value="UniProtKB-ARBA"/>
</dbReference>
<dbReference type="InterPro" id="IPR025654">
    <property type="entry name" value="PEX2/10"/>
</dbReference>
<proteinExistence type="inferred from homology"/>
<keyword evidence="12" id="KW-0862">Zinc</keyword>
<dbReference type="InterPro" id="IPR017907">
    <property type="entry name" value="Znf_RING_CS"/>
</dbReference>
<dbReference type="InterPro" id="IPR001841">
    <property type="entry name" value="Znf_RING"/>
</dbReference>
<reference evidence="20" key="1">
    <citation type="journal article" date="2021" name="Mol. Plant Pathol.">
        <title>A 20-kb lineage-specific genomic region tames virulence in pathogenic amphidiploid Verticillium longisporum.</title>
        <authorList>
            <person name="Harting R."/>
            <person name="Starke J."/>
            <person name="Kusch H."/>
            <person name="Poggeler S."/>
            <person name="Maurus I."/>
            <person name="Schluter R."/>
            <person name="Landesfeind M."/>
            <person name="Bulla I."/>
            <person name="Nowrousian M."/>
            <person name="de Jonge R."/>
            <person name="Stahlhut G."/>
            <person name="Hoff K.J."/>
            <person name="Asshauer K.P."/>
            <person name="Thurmer A."/>
            <person name="Stanke M."/>
            <person name="Daniel R."/>
            <person name="Morgenstern B."/>
            <person name="Thomma B.P.H.J."/>
            <person name="Kronstad J.W."/>
            <person name="Braus-Stromeyer S.A."/>
            <person name="Braus G.H."/>
        </authorList>
    </citation>
    <scope>NUCLEOTIDE SEQUENCE</scope>
    <source>
        <strain evidence="20">Vl32</strain>
    </source>
</reference>
<keyword evidence="10 18" id="KW-0863">Zinc-finger</keyword>
<evidence type="ECO:0000313" key="21">
    <source>
        <dbReference type="Proteomes" id="UP000689129"/>
    </source>
</evidence>
<dbReference type="SMART" id="SM00184">
    <property type="entry name" value="RING"/>
    <property type="match status" value="1"/>
</dbReference>
<feature type="domain" description="RING-type" evidence="19">
    <location>
        <begin position="324"/>
        <end position="362"/>
    </location>
</feature>
<evidence type="ECO:0000256" key="6">
    <source>
        <dbReference type="ARBA" id="ARBA00022448"/>
    </source>
</evidence>
<keyword evidence="9" id="KW-0479">Metal-binding</keyword>
<keyword evidence="13" id="KW-0653">Protein transport</keyword>
<dbReference type="OrthoDB" id="6270329at2759"/>
<dbReference type="AlphaFoldDB" id="A0A8I2ZEU0"/>
<evidence type="ECO:0000256" key="4">
    <source>
        <dbReference type="ARBA" id="ARBA00008704"/>
    </source>
</evidence>
<evidence type="ECO:0000313" key="20">
    <source>
        <dbReference type="EMBL" id="KAG7125522.1"/>
    </source>
</evidence>
<evidence type="ECO:0000256" key="3">
    <source>
        <dbReference type="ARBA" id="ARBA00004906"/>
    </source>
</evidence>
<dbReference type="FunFam" id="3.30.40.10:FF:000395">
    <property type="entry name" value="Putative Peroxisome biosynthesis protein (Peroxin-10)"/>
    <property type="match status" value="1"/>
</dbReference>
<evidence type="ECO:0000259" key="19">
    <source>
        <dbReference type="PROSITE" id="PS50089"/>
    </source>
</evidence>
<comment type="similarity">
    <text evidence="4">Belongs to the pex2/pex10/pex12 family.</text>
</comment>
<evidence type="ECO:0000256" key="16">
    <source>
        <dbReference type="ARBA" id="ARBA00023140"/>
    </source>
</evidence>
<evidence type="ECO:0000256" key="12">
    <source>
        <dbReference type="ARBA" id="ARBA00022833"/>
    </source>
</evidence>
<keyword evidence="11" id="KW-0833">Ubl conjugation pathway</keyword>
<evidence type="ECO:0000256" key="7">
    <source>
        <dbReference type="ARBA" id="ARBA00022679"/>
    </source>
</evidence>
<comment type="pathway">
    <text evidence="3">Protein modification; protein ubiquitination.</text>
</comment>
<accession>A0A8I2ZEU0</accession>
<evidence type="ECO:0000256" key="9">
    <source>
        <dbReference type="ARBA" id="ARBA00022723"/>
    </source>
</evidence>
<evidence type="ECO:0000256" key="17">
    <source>
        <dbReference type="ARBA" id="ARBA00041230"/>
    </source>
</evidence>
<dbReference type="Pfam" id="PF04757">
    <property type="entry name" value="Pex2_Pex12"/>
    <property type="match status" value="1"/>
</dbReference>
<keyword evidence="16" id="KW-0576">Peroxisome</keyword>
<keyword evidence="15" id="KW-0472">Membrane</keyword>
<comment type="caution">
    <text evidence="20">The sequence shown here is derived from an EMBL/GenBank/DDBJ whole genome shotgun (WGS) entry which is preliminary data.</text>
</comment>
<dbReference type="EC" id="2.3.2.27" evidence="5"/>
<evidence type="ECO:0000256" key="1">
    <source>
        <dbReference type="ARBA" id="ARBA00000900"/>
    </source>
</evidence>
<evidence type="ECO:0000256" key="2">
    <source>
        <dbReference type="ARBA" id="ARBA00004585"/>
    </source>
</evidence>
<keyword evidence="14" id="KW-1133">Transmembrane helix</keyword>
<evidence type="ECO:0000256" key="18">
    <source>
        <dbReference type="PROSITE-ProRule" id="PRU00175"/>
    </source>
</evidence>
<name>A0A8I2ZEU0_VERLO</name>
<evidence type="ECO:0000256" key="5">
    <source>
        <dbReference type="ARBA" id="ARBA00012483"/>
    </source>
</evidence>
<evidence type="ECO:0000256" key="11">
    <source>
        <dbReference type="ARBA" id="ARBA00022786"/>
    </source>
</evidence>
<evidence type="ECO:0000256" key="8">
    <source>
        <dbReference type="ARBA" id="ARBA00022692"/>
    </source>
</evidence>
<dbReference type="Proteomes" id="UP000689129">
    <property type="component" value="Unassembled WGS sequence"/>
</dbReference>
<keyword evidence="6" id="KW-0813">Transport</keyword>
<protein>
    <recommendedName>
        <fullName evidence="5">RING-type E3 ubiquitin transferase</fullName>
        <ecNumber evidence="5">2.3.2.27</ecNumber>
    </recommendedName>
    <alternativeName>
        <fullName evidence="17">Peroxin-10</fullName>
    </alternativeName>
</protein>
<evidence type="ECO:0000256" key="13">
    <source>
        <dbReference type="ARBA" id="ARBA00022927"/>
    </source>
</evidence>
<dbReference type="Pfam" id="PF13639">
    <property type="entry name" value="zf-RING_2"/>
    <property type="match status" value="1"/>
</dbReference>
<organism evidence="20 21">
    <name type="scientific">Verticillium longisporum</name>
    <name type="common">Verticillium dahliae var. longisporum</name>
    <dbReference type="NCBI Taxonomy" id="100787"/>
    <lineage>
        <taxon>Eukaryota</taxon>
        <taxon>Fungi</taxon>
        <taxon>Dikarya</taxon>
        <taxon>Ascomycota</taxon>
        <taxon>Pezizomycotina</taxon>
        <taxon>Sordariomycetes</taxon>
        <taxon>Hypocreomycetidae</taxon>
        <taxon>Glomerellales</taxon>
        <taxon>Plectosphaerellaceae</taxon>
        <taxon>Verticillium</taxon>
    </lineage>
</organism>
<comment type="subcellular location">
    <subcellularLocation>
        <location evidence="2">Peroxisome membrane</location>
        <topology evidence="2">Multi-pass membrane protein</topology>
    </subcellularLocation>
</comment>
<dbReference type="GO" id="GO:0061630">
    <property type="term" value="F:ubiquitin protein ligase activity"/>
    <property type="evidence" value="ECO:0007669"/>
    <property type="project" value="UniProtKB-EC"/>
</dbReference>
<sequence length="392" mass="42449">MTTTSTTFPYPYAAAPDIIRAHQKDAYFKGTLSNTLSDIHRRLLGARSAHAHLPTTRAFAETLYLSLTTLVGNRTLGEEYCDVIQIDTSRHGAARLPALSRRAAYILASVLLPHLGARALPSLRTRLRLYLEGRLHTARNKGRARDAAVCRYLLAHLPTYTSAAPLHALTLATFYFSGTYYELAKRLLGFRYLFTRTVPSTPDRAGYELLGLLLVIQLAVQSYLHVRQTLASSADEAAAAAAAADRRDASSPSATDVSMSDNAYAPNMSVLLPSSPGDAAPRQARVDMAALTHTPVPAGAGAPRYDLDDAAVMAFVAGAQQRKCTLCLEPMRDPAATGCGHVFCWSCIGDWVREKPECPLCRREALVQHILPGGQLGALGALGHWGRRGRKA</sequence>
<dbReference type="EMBL" id="JAEMWZ010000313">
    <property type="protein sequence ID" value="KAG7125522.1"/>
    <property type="molecule type" value="Genomic_DNA"/>
</dbReference>
<evidence type="ECO:0000256" key="15">
    <source>
        <dbReference type="ARBA" id="ARBA00023136"/>
    </source>
</evidence>
<dbReference type="GO" id="GO:0016562">
    <property type="term" value="P:protein import into peroxisome matrix, receptor recycling"/>
    <property type="evidence" value="ECO:0007669"/>
    <property type="project" value="UniProtKB-ARBA"/>
</dbReference>
<gene>
    <name evidence="20" type="ORF">HYQ45_013136</name>
</gene>
<evidence type="ECO:0000256" key="14">
    <source>
        <dbReference type="ARBA" id="ARBA00022989"/>
    </source>
</evidence>
<keyword evidence="8" id="KW-0812">Transmembrane</keyword>
<dbReference type="PROSITE" id="PS00518">
    <property type="entry name" value="ZF_RING_1"/>
    <property type="match status" value="1"/>
</dbReference>
<dbReference type="PANTHER" id="PTHR23350:SF0">
    <property type="entry name" value="PEROXISOME BIOGENESIS FACTOR 10"/>
    <property type="match status" value="1"/>
</dbReference>
<dbReference type="PROSITE" id="PS50089">
    <property type="entry name" value="ZF_RING_2"/>
    <property type="match status" value="1"/>
</dbReference>
<dbReference type="CDD" id="cd16527">
    <property type="entry name" value="RING-HC_PEX10"/>
    <property type="match status" value="1"/>
</dbReference>
<evidence type="ECO:0000256" key="10">
    <source>
        <dbReference type="ARBA" id="ARBA00022771"/>
    </source>
</evidence>
<comment type="catalytic activity">
    <reaction evidence="1">
        <text>S-ubiquitinyl-[E2 ubiquitin-conjugating enzyme]-L-cysteine + [acceptor protein]-L-lysine = [E2 ubiquitin-conjugating enzyme]-L-cysteine + N(6)-ubiquitinyl-[acceptor protein]-L-lysine.</text>
        <dbReference type="EC" id="2.3.2.27"/>
    </reaction>
</comment>
<keyword evidence="7" id="KW-0808">Transferase</keyword>
<dbReference type="GO" id="GO:0008270">
    <property type="term" value="F:zinc ion binding"/>
    <property type="evidence" value="ECO:0007669"/>
    <property type="project" value="UniProtKB-KW"/>
</dbReference>
<dbReference type="InterPro" id="IPR006845">
    <property type="entry name" value="Pex_N"/>
</dbReference>